<dbReference type="InterPro" id="IPR016167">
    <property type="entry name" value="FAD-bd_PCMH_sub1"/>
</dbReference>
<reference evidence="6" key="1">
    <citation type="journal article" date="2019" name="Int. J. Syst. Evol. Microbiol.">
        <title>The Global Catalogue of Microorganisms (GCM) 10K type strain sequencing project: providing services to taxonomists for standard genome sequencing and annotation.</title>
        <authorList>
            <consortium name="The Broad Institute Genomics Platform"/>
            <consortium name="The Broad Institute Genome Sequencing Center for Infectious Disease"/>
            <person name="Wu L."/>
            <person name="Ma J."/>
        </authorList>
    </citation>
    <scope>NUCLEOTIDE SEQUENCE [LARGE SCALE GENOMIC DNA]</scope>
    <source>
        <strain evidence="6">JCM 3338</strain>
    </source>
</reference>
<dbReference type="InterPro" id="IPR005107">
    <property type="entry name" value="CO_DH_flav_C"/>
</dbReference>
<keyword evidence="6" id="KW-1185">Reference proteome</keyword>
<dbReference type="PANTHER" id="PTHR42659:SF2">
    <property type="entry name" value="XANTHINE DEHYDROGENASE SUBUNIT C-RELATED"/>
    <property type="match status" value="1"/>
</dbReference>
<dbReference type="EMBL" id="JBHUHP010000030">
    <property type="protein sequence ID" value="MFD2093909.1"/>
    <property type="molecule type" value="Genomic_DNA"/>
</dbReference>
<dbReference type="PANTHER" id="PTHR42659">
    <property type="entry name" value="XANTHINE DEHYDROGENASE SUBUNIT C-RELATED"/>
    <property type="match status" value="1"/>
</dbReference>
<dbReference type="Gene3D" id="3.30.43.10">
    <property type="entry name" value="Uridine Diphospho-n-acetylenolpyruvylglucosamine Reductase, domain 2"/>
    <property type="match status" value="1"/>
</dbReference>
<sequence length="322" mass="34178">MLTVTWVTAKLLRHQGSSVGSLGRGGPVQVPAPFEYVRATSVEHALELLERHGPEARVIAGGHSLLPMMKLRLARPEWLVDINDVAELDHLTEDGDQLRIGALTRHAALLASERVGRLFPIVHDAERVIADPVVRNRGTIGGSLGQADPAEDLTTVCDVLRAQVVIAGRGGERVVDMADFHRGPYETACEQHELITEIRLPVQGRSGSAYEKVERRVGDWAVAAAGGVLVLSPDGVIEDAAIGLTAVGLEGLAVDAAAVLVGQRPSEEVFAQAGRLAAEASSPTEDQRGPVDYKRHLADELTRRVLRSAAARAGALADVSGG</sequence>
<name>A0ABW4XFY8_9ACTN</name>
<dbReference type="SUPFAM" id="SSF56176">
    <property type="entry name" value="FAD-binding/transporter-associated domain-like"/>
    <property type="match status" value="1"/>
</dbReference>
<keyword evidence="2" id="KW-0274">FAD</keyword>
<comment type="caution">
    <text evidence="5">The sequence shown here is derived from an EMBL/GenBank/DDBJ whole genome shotgun (WGS) entry which is preliminary data.</text>
</comment>
<dbReference type="InterPro" id="IPR051312">
    <property type="entry name" value="Diverse_Substr_Oxidored"/>
</dbReference>
<evidence type="ECO:0000256" key="3">
    <source>
        <dbReference type="ARBA" id="ARBA00023002"/>
    </source>
</evidence>
<accession>A0ABW4XFY8</accession>
<dbReference type="SMART" id="SM01092">
    <property type="entry name" value="CO_deh_flav_C"/>
    <property type="match status" value="1"/>
</dbReference>
<dbReference type="Gene3D" id="3.30.465.10">
    <property type="match status" value="1"/>
</dbReference>
<dbReference type="PROSITE" id="PS51387">
    <property type="entry name" value="FAD_PCMH"/>
    <property type="match status" value="1"/>
</dbReference>
<dbReference type="InterPro" id="IPR016166">
    <property type="entry name" value="FAD-bd_PCMH"/>
</dbReference>
<protein>
    <submittedName>
        <fullName evidence="5">FAD binding domain-containing protein</fullName>
    </submittedName>
</protein>
<dbReference type="Proteomes" id="UP001597402">
    <property type="component" value="Unassembled WGS sequence"/>
</dbReference>
<dbReference type="Gene3D" id="3.30.390.50">
    <property type="entry name" value="CO dehydrogenase flavoprotein, C-terminal domain"/>
    <property type="match status" value="1"/>
</dbReference>
<gene>
    <name evidence="5" type="ORF">ACFSHS_20280</name>
</gene>
<evidence type="ECO:0000256" key="2">
    <source>
        <dbReference type="ARBA" id="ARBA00022827"/>
    </source>
</evidence>
<dbReference type="InterPro" id="IPR016169">
    <property type="entry name" value="FAD-bd_PCMH_sub2"/>
</dbReference>
<evidence type="ECO:0000313" key="5">
    <source>
        <dbReference type="EMBL" id="MFD2093909.1"/>
    </source>
</evidence>
<dbReference type="InterPro" id="IPR036683">
    <property type="entry name" value="CO_DH_flav_C_dom_sf"/>
</dbReference>
<dbReference type="RefSeq" id="WP_376880097.1">
    <property type="nucleotide sequence ID" value="NZ_JBHUHP010000030.1"/>
</dbReference>
<organism evidence="5 6">
    <name type="scientific">Blastococcus deserti</name>
    <dbReference type="NCBI Taxonomy" id="2259033"/>
    <lineage>
        <taxon>Bacteria</taxon>
        <taxon>Bacillati</taxon>
        <taxon>Actinomycetota</taxon>
        <taxon>Actinomycetes</taxon>
        <taxon>Geodermatophilales</taxon>
        <taxon>Geodermatophilaceae</taxon>
        <taxon>Blastococcus</taxon>
    </lineage>
</organism>
<dbReference type="SUPFAM" id="SSF55447">
    <property type="entry name" value="CO dehydrogenase flavoprotein C-terminal domain-like"/>
    <property type="match status" value="1"/>
</dbReference>
<proteinExistence type="predicted"/>
<evidence type="ECO:0000313" key="6">
    <source>
        <dbReference type="Proteomes" id="UP001597402"/>
    </source>
</evidence>
<evidence type="ECO:0000256" key="1">
    <source>
        <dbReference type="ARBA" id="ARBA00022630"/>
    </source>
</evidence>
<dbReference type="Pfam" id="PF00941">
    <property type="entry name" value="FAD_binding_5"/>
    <property type="match status" value="1"/>
</dbReference>
<feature type="domain" description="FAD-binding PCMH-type" evidence="4">
    <location>
        <begin position="29"/>
        <end position="205"/>
    </location>
</feature>
<dbReference type="Pfam" id="PF03450">
    <property type="entry name" value="CO_deh_flav_C"/>
    <property type="match status" value="1"/>
</dbReference>
<dbReference type="InterPro" id="IPR002346">
    <property type="entry name" value="Mopterin_DH_FAD-bd"/>
</dbReference>
<evidence type="ECO:0000259" key="4">
    <source>
        <dbReference type="PROSITE" id="PS51387"/>
    </source>
</evidence>
<keyword evidence="3" id="KW-0560">Oxidoreductase</keyword>
<keyword evidence="1" id="KW-0285">Flavoprotein</keyword>
<dbReference type="InterPro" id="IPR036318">
    <property type="entry name" value="FAD-bd_PCMH-like_sf"/>
</dbReference>